<dbReference type="PANTHER" id="PTHR31025:SF29">
    <property type="entry name" value="SI:CH211-196P9.1"/>
    <property type="match status" value="1"/>
</dbReference>
<evidence type="ECO:0000259" key="2">
    <source>
        <dbReference type="PROSITE" id="PS50157"/>
    </source>
</evidence>
<keyword evidence="1" id="KW-0863">Zinc-finger</keyword>
<dbReference type="EMBL" id="VUJU01007892">
    <property type="protein sequence ID" value="KAF0738916.1"/>
    <property type="molecule type" value="Genomic_DNA"/>
</dbReference>
<sequence>MSLKFPFDSLTVDNINSTQPIINAFYDSIPNNQEITSEQQSQSKAIFSPYSNAKSMHPKFGSYSPMDWTTETMLHLLHTTNDGRYILADYKNNDGFLSDDSQNLLTQLLINHLFQDNSKGTDFYFRKIADLIVDIFPKEQKSIYFIPAKSEGHQQTHAKGKLIERWKNVARRLRTIGAIKFERYNKNLAEIVTSSSPIIISDEVRTAKKWLETDGLNADFQLVKQNWALTYEIRRKENLDSHDRFLSNIFLTWPILQGPKGYDLIIEDFKIAFPETHSLYSEWNEFLNAWEKFSKRLIDIRRSSIKDKNAQALLCKLDTACLNGDTRTSNIIKILLIPFLVPTKTQIKNSNSKSNSKFWKPSLSESVSAFATHVTNMIKFQEDLTQRQDRYSQYGSSIQPFITFVGEDIQSIHTCYVRVNQKFWHFECPLKALEVCFKSYFVFHCIYPKEFEYRYLLKCNHLNKKSMYKCNQQGCIRDFDGSEKFRQHLKRVHSIPDVTHQFSFNDNCQTSDIPISDDTTPVLNLSEEVVNTSDGSIHFEDVIDIVKNSALQFITNLYTKPNVTESLMQEIVDGATELFSSGIISNLKNNIMPHLFNNSNKTEITEIEKMFTVLENPFSEFRTEYQRFKYFETNNLFSKPKTVVIGFVNQQKIVSGVERQIMVQVQGHLFPIKDNLKRFFELPGVYDAANKFISYSENSNLLSSFIDGTTWKNIKKNFPNKIIYPIFLYFDDAEMGNPLGSHSGVHKMGCVYYTIPAIPPEYLSALENIFPAFLFHSTDRGEHKFNNKTLFSSLITELIDLQENGISICVNSTNITIHFALALILGDNLGLNSILGFVESFSANYYCRTCRSPKSQMQTMLKESVDSIRNKENYESDVQKNNISETGISSYCVFNEIPNYHVTVNMVCDFMHDVSEGVARYDMALIINYLIDHKYFSLENLNNRLILFEYGVTECKNKPPTISKTNLNNNCIVMSASEMLCLVRYFGLIVGELVPLGTKIWELYISLRKIVDICCARVLQRECALQLDSLVSEHNKFSLKPKFHFLTHYGRLLLKNGPISLTSSLRYEAKHKVLKAYANSIPCRINLGHTLSHKLQIQMIHRFLVQKGLKLDLKMGSCLKIITSEDFSIDFFNSLPNEFKSDTFSVSWVDFKGVQYKPGMLSIIDIDLNGCIFGEILNILVNKSRMPYLVCKLFLTVGFDSHFYAYEIKKYNDRESNLIGCYLKDLKYPTPTVLRVLGNAN</sequence>
<evidence type="ECO:0000256" key="1">
    <source>
        <dbReference type="PROSITE-ProRule" id="PRU00042"/>
    </source>
</evidence>
<accession>A0A6G0XFU5</accession>
<reference evidence="3 4" key="1">
    <citation type="submission" date="2019-08" db="EMBL/GenBank/DDBJ databases">
        <title>Whole genome of Aphis craccivora.</title>
        <authorList>
            <person name="Voronova N.V."/>
            <person name="Shulinski R.S."/>
            <person name="Bandarenka Y.V."/>
            <person name="Zhorov D.G."/>
            <person name="Warner D."/>
        </authorList>
    </citation>
    <scope>NUCLEOTIDE SEQUENCE [LARGE SCALE GENOMIC DNA]</scope>
    <source>
        <strain evidence="3">180601</strain>
        <tissue evidence="3">Whole Body</tissue>
    </source>
</reference>
<dbReference type="PANTHER" id="PTHR31025">
    <property type="entry name" value="SI:CH211-196P9.1-RELATED"/>
    <property type="match status" value="1"/>
</dbReference>
<name>A0A6G0XFU5_APHCR</name>
<keyword evidence="1" id="KW-0862">Zinc</keyword>
<dbReference type="PROSITE" id="PS00028">
    <property type="entry name" value="ZINC_FINGER_C2H2_1"/>
    <property type="match status" value="1"/>
</dbReference>
<comment type="caution">
    <text evidence="3">The sequence shown here is derived from an EMBL/GenBank/DDBJ whole genome shotgun (WGS) entry which is preliminary data.</text>
</comment>
<proteinExistence type="predicted"/>
<dbReference type="PROSITE" id="PS50157">
    <property type="entry name" value="ZINC_FINGER_C2H2_2"/>
    <property type="match status" value="1"/>
</dbReference>
<dbReference type="Proteomes" id="UP000478052">
    <property type="component" value="Unassembled WGS sequence"/>
</dbReference>
<dbReference type="GO" id="GO:0008270">
    <property type="term" value="F:zinc ion binding"/>
    <property type="evidence" value="ECO:0007669"/>
    <property type="project" value="UniProtKB-KW"/>
</dbReference>
<evidence type="ECO:0000313" key="3">
    <source>
        <dbReference type="EMBL" id="KAF0738916.1"/>
    </source>
</evidence>
<organism evidence="3 4">
    <name type="scientific">Aphis craccivora</name>
    <name type="common">Cowpea aphid</name>
    <dbReference type="NCBI Taxonomy" id="307492"/>
    <lineage>
        <taxon>Eukaryota</taxon>
        <taxon>Metazoa</taxon>
        <taxon>Ecdysozoa</taxon>
        <taxon>Arthropoda</taxon>
        <taxon>Hexapoda</taxon>
        <taxon>Insecta</taxon>
        <taxon>Pterygota</taxon>
        <taxon>Neoptera</taxon>
        <taxon>Paraneoptera</taxon>
        <taxon>Hemiptera</taxon>
        <taxon>Sternorrhyncha</taxon>
        <taxon>Aphidomorpha</taxon>
        <taxon>Aphidoidea</taxon>
        <taxon>Aphididae</taxon>
        <taxon>Aphidini</taxon>
        <taxon>Aphis</taxon>
        <taxon>Aphis</taxon>
    </lineage>
</organism>
<feature type="non-terminal residue" evidence="3">
    <location>
        <position position="1241"/>
    </location>
</feature>
<protein>
    <recommendedName>
        <fullName evidence="2">C2H2-type domain-containing protein</fullName>
    </recommendedName>
</protein>
<keyword evidence="4" id="KW-1185">Reference proteome</keyword>
<dbReference type="InterPro" id="IPR013087">
    <property type="entry name" value="Znf_C2H2_type"/>
</dbReference>
<feature type="domain" description="C2H2-type" evidence="2">
    <location>
        <begin position="468"/>
        <end position="494"/>
    </location>
</feature>
<dbReference type="AlphaFoldDB" id="A0A6G0XFU5"/>
<evidence type="ECO:0000313" key="4">
    <source>
        <dbReference type="Proteomes" id="UP000478052"/>
    </source>
</evidence>
<keyword evidence="1" id="KW-0479">Metal-binding</keyword>
<gene>
    <name evidence="3" type="ORF">FWK35_00025237</name>
</gene>
<dbReference type="OrthoDB" id="10045355at2759"/>